<accession>A0A370X0L5</accession>
<name>A0A370X0L5_9GAMM</name>
<evidence type="ECO:0000313" key="1">
    <source>
        <dbReference type="EMBL" id="RDS81892.1"/>
    </source>
</evidence>
<dbReference type="EMBL" id="QRBF01000006">
    <property type="protein sequence ID" value="RDS81892.1"/>
    <property type="molecule type" value="Genomic_DNA"/>
</dbReference>
<protein>
    <submittedName>
        <fullName evidence="1">Uncharacterized protein</fullName>
    </submittedName>
</protein>
<gene>
    <name evidence="1" type="ORF">DWU99_15855</name>
</gene>
<dbReference type="RefSeq" id="WP_115479048.1">
    <property type="nucleotide sequence ID" value="NZ_QRBF01000006.1"/>
</dbReference>
<reference evidence="1 2" key="1">
    <citation type="submission" date="2018-07" db="EMBL/GenBank/DDBJ databases">
        <title>Dyella monticola sp. nov. and Dyella psychrodurans sp. nov. isolated from monsoon evergreen broad-leaved forest soil of Dinghu Mountain, China.</title>
        <authorList>
            <person name="Gao Z."/>
            <person name="Qiu L."/>
        </authorList>
    </citation>
    <scope>NUCLEOTIDE SEQUENCE [LARGE SCALE GENOMIC DNA]</scope>
    <source>
        <strain evidence="1 2">4MSK11</strain>
    </source>
</reference>
<comment type="caution">
    <text evidence="1">The sequence shown here is derived from an EMBL/GenBank/DDBJ whole genome shotgun (WGS) entry which is preliminary data.</text>
</comment>
<dbReference type="Proteomes" id="UP000255334">
    <property type="component" value="Unassembled WGS sequence"/>
</dbReference>
<organism evidence="1 2">
    <name type="scientific">Dyella psychrodurans</name>
    <dbReference type="NCBI Taxonomy" id="1927960"/>
    <lineage>
        <taxon>Bacteria</taxon>
        <taxon>Pseudomonadati</taxon>
        <taxon>Pseudomonadota</taxon>
        <taxon>Gammaproteobacteria</taxon>
        <taxon>Lysobacterales</taxon>
        <taxon>Rhodanobacteraceae</taxon>
        <taxon>Dyella</taxon>
    </lineage>
</organism>
<keyword evidence="2" id="KW-1185">Reference proteome</keyword>
<dbReference type="AlphaFoldDB" id="A0A370X0L5"/>
<evidence type="ECO:0000313" key="2">
    <source>
        <dbReference type="Proteomes" id="UP000255334"/>
    </source>
</evidence>
<proteinExistence type="predicted"/>
<sequence length="59" mass="6616">MAKLAFDRGSFAFLLAARASAVANGQEDTNIKPKIVLDRIWFEHFESCWDLMADVALDV</sequence>